<dbReference type="OrthoDB" id="9775849at2"/>
<feature type="binding site" evidence="12">
    <location>
        <position position="139"/>
    </location>
    <ligand>
        <name>substrate</name>
    </ligand>
</feature>
<comment type="activity regulation">
    <text evidence="12">Activated by a monovalent cation that binds near, but not in, the active site. The most likely occupant of the site in vivo is potassium. Ion binding induces a conformational change that may alter substrate affinity.</text>
</comment>
<dbReference type="KEGG" id="dap:Dacet_0214"/>
<dbReference type="EMBL" id="CP001968">
    <property type="protein sequence ID" value="ADD67018.1"/>
    <property type="molecule type" value="Genomic_DNA"/>
</dbReference>
<keyword evidence="9 12" id="KW-0460">Magnesium</keyword>
<dbReference type="GO" id="GO:0046872">
    <property type="term" value="F:metal ion binding"/>
    <property type="evidence" value="ECO:0007669"/>
    <property type="project" value="UniProtKB-KW"/>
</dbReference>
<comment type="similarity">
    <text evidence="1">Belongs to the carbohydrate kinase pfkB family.</text>
</comment>
<comment type="similarity">
    <text evidence="12">Belongs to the carbohydrate kinase PfkB family. Ribokinase subfamily.</text>
</comment>
<dbReference type="InterPro" id="IPR029056">
    <property type="entry name" value="Ribokinase-like"/>
</dbReference>
<dbReference type="PROSITE" id="PS00584">
    <property type="entry name" value="PFKB_KINASES_2"/>
    <property type="match status" value="1"/>
</dbReference>
<dbReference type="UniPathway" id="UPA00916">
    <property type="reaction ID" value="UER00889"/>
</dbReference>
<evidence type="ECO:0000256" key="6">
    <source>
        <dbReference type="ARBA" id="ARBA00022741"/>
    </source>
</evidence>
<comment type="subcellular location">
    <subcellularLocation>
        <location evidence="12">Cytoplasm</location>
    </subcellularLocation>
</comment>
<dbReference type="InterPro" id="IPR002173">
    <property type="entry name" value="Carboh/pur_kinase_PfkB_CS"/>
</dbReference>
<keyword evidence="4 12" id="KW-0808">Transferase</keyword>
<dbReference type="GO" id="GO:0005524">
    <property type="term" value="F:ATP binding"/>
    <property type="evidence" value="ECO:0007669"/>
    <property type="project" value="UniProtKB-UniRule"/>
</dbReference>
<feature type="binding site" evidence="12">
    <location>
        <position position="286"/>
    </location>
    <ligand>
        <name>K(+)</name>
        <dbReference type="ChEBI" id="CHEBI:29103"/>
    </ligand>
</feature>
<dbReference type="eggNOG" id="COG0524">
    <property type="taxonomic scope" value="Bacteria"/>
</dbReference>
<protein>
    <recommendedName>
        <fullName evidence="3 12">Ribokinase</fullName>
        <shortName evidence="12">RK</shortName>
        <ecNumber evidence="2 12">2.7.1.15</ecNumber>
    </recommendedName>
</protein>
<dbReference type="Pfam" id="PF00294">
    <property type="entry name" value="PfkB"/>
    <property type="match status" value="1"/>
</dbReference>
<dbReference type="EC" id="2.7.1.15" evidence="2 12"/>
<evidence type="ECO:0000256" key="7">
    <source>
        <dbReference type="ARBA" id="ARBA00022777"/>
    </source>
</evidence>
<dbReference type="STRING" id="522772.Dacet_0214"/>
<comment type="function">
    <text evidence="12">Catalyzes the phosphorylation of ribose at O-5 in a reaction requiring ATP and magnesium. The resulting D-ribose-5-phosphate can then be used either for sythesis of nucleotides, histidine, and tryptophan, or as a component of the pentose phosphate pathway.</text>
</comment>
<proteinExistence type="inferred from homology"/>
<evidence type="ECO:0000256" key="8">
    <source>
        <dbReference type="ARBA" id="ARBA00022840"/>
    </source>
</evidence>
<dbReference type="AlphaFoldDB" id="D4H241"/>
<evidence type="ECO:0000259" key="13">
    <source>
        <dbReference type="Pfam" id="PF00294"/>
    </source>
</evidence>
<evidence type="ECO:0000313" key="14">
    <source>
        <dbReference type="EMBL" id="ADD67018.1"/>
    </source>
</evidence>
<feature type="active site" description="Proton acceptor" evidence="12">
    <location>
        <position position="251"/>
    </location>
</feature>
<evidence type="ECO:0000256" key="11">
    <source>
        <dbReference type="ARBA" id="ARBA00023277"/>
    </source>
</evidence>
<feature type="domain" description="Carbohydrate kinase PfkB" evidence="13">
    <location>
        <begin position="1"/>
        <end position="292"/>
    </location>
</feature>
<evidence type="ECO:0000256" key="10">
    <source>
        <dbReference type="ARBA" id="ARBA00022958"/>
    </source>
</evidence>
<keyword evidence="12" id="KW-0963">Cytoplasm</keyword>
<comment type="subunit">
    <text evidence="12">Homodimer.</text>
</comment>
<keyword evidence="8 12" id="KW-0067">ATP-binding</keyword>
<feature type="binding site" evidence="12">
    <location>
        <position position="245"/>
    </location>
    <ligand>
        <name>K(+)</name>
        <dbReference type="ChEBI" id="CHEBI:29103"/>
    </ligand>
</feature>
<feature type="binding site" evidence="12">
    <location>
        <position position="275"/>
    </location>
    <ligand>
        <name>ATP</name>
        <dbReference type="ChEBI" id="CHEBI:30616"/>
    </ligand>
</feature>
<evidence type="ECO:0000313" key="15">
    <source>
        <dbReference type="Proteomes" id="UP000002012"/>
    </source>
</evidence>
<dbReference type="InterPro" id="IPR002139">
    <property type="entry name" value="Ribo/fructo_kinase"/>
</dbReference>
<evidence type="ECO:0000256" key="3">
    <source>
        <dbReference type="ARBA" id="ARBA00016943"/>
    </source>
</evidence>
<keyword evidence="10 12" id="KW-0630">Potassium</keyword>
<dbReference type="PANTHER" id="PTHR10584">
    <property type="entry name" value="SUGAR KINASE"/>
    <property type="match status" value="1"/>
</dbReference>
<comment type="cofactor">
    <cofactor evidence="12">
        <name>Mg(2+)</name>
        <dbReference type="ChEBI" id="CHEBI:18420"/>
    </cofactor>
    <text evidence="12">Requires a divalent cation, most likely magnesium in vivo, as an electrophilic catalyst to aid phosphoryl group transfer. It is the chelate of the metal and the nucleotide that is the actual substrate.</text>
</comment>
<keyword evidence="6 12" id="KW-0547">Nucleotide-binding</keyword>
<feature type="binding site" evidence="12">
    <location>
        <begin position="11"/>
        <end position="13"/>
    </location>
    <ligand>
        <name>substrate</name>
    </ligand>
</feature>
<feature type="binding site" evidence="12">
    <location>
        <begin position="39"/>
        <end position="43"/>
    </location>
    <ligand>
        <name>substrate</name>
    </ligand>
</feature>
<gene>
    <name evidence="12" type="primary">rbsK</name>
    <name evidence="14" type="ordered locus">Dacet_0214</name>
</gene>
<dbReference type="GO" id="GO:0004747">
    <property type="term" value="F:ribokinase activity"/>
    <property type="evidence" value="ECO:0007669"/>
    <property type="project" value="UniProtKB-UniRule"/>
</dbReference>
<feature type="binding site" evidence="12">
    <location>
        <position position="251"/>
    </location>
    <ligand>
        <name>substrate</name>
    </ligand>
</feature>
<dbReference type="HOGENOM" id="CLU_027634_2_0_0"/>
<dbReference type="PANTHER" id="PTHR10584:SF166">
    <property type="entry name" value="RIBOKINASE"/>
    <property type="match status" value="1"/>
</dbReference>
<feature type="binding site" evidence="12">
    <location>
        <position position="247"/>
    </location>
    <ligand>
        <name>K(+)</name>
        <dbReference type="ChEBI" id="CHEBI:29103"/>
    </ligand>
</feature>
<dbReference type="InterPro" id="IPR011611">
    <property type="entry name" value="PfkB_dom"/>
</dbReference>
<dbReference type="InterPro" id="IPR011877">
    <property type="entry name" value="Ribokinase"/>
</dbReference>
<dbReference type="GO" id="GO:0005829">
    <property type="term" value="C:cytosol"/>
    <property type="evidence" value="ECO:0007669"/>
    <property type="project" value="TreeGrafter"/>
</dbReference>
<dbReference type="PRINTS" id="PR00990">
    <property type="entry name" value="RIBOKINASE"/>
</dbReference>
<evidence type="ECO:0000256" key="12">
    <source>
        <dbReference type="HAMAP-Rule" id="MF_01987"/>
    </source>
</evidence>
<dbReference type="NCBIfam" id="TIGR02152">
    <property type="entry name" value="D_ribokin_bact"/>
    <property type="match status" value="1"/>
</dbReference>
<evidence type="ECO:0000256" key="1">
    <source>
        <dbReference type="ARBA" id="ARBA00005380"/>
    </source>
</evidence>
<name>D4H241_DENA2</name>
<keyword evidence="11 12" id="KW-0119">Carbohydrate metabolism</keyword>
<dbReference type="GO" id="GO:0019303">
    <property type="term" value="P:D-ribose catabolic process"/>
    <property type="evidence" value="ECO:0007669"/>
    <property type="project" value="UniProtKB-UniRule"/>
</dbReference>
<dbReference type="SUPFAM" id="SSF53613">
    <property type="entry name" value="Ribokinase-like"/>
    <property type="match status" value="1"/>
</dbReference>
<sequence>MSKFCVTGSINMDLVTQVDRFPRPGETINGLSFATFPGGKGANQAVALARLGAKVSMVGKTGNDIYAGEYMQYFTNAGVNTECVSQEDTSTGIAVISVDSSGENSIIIVAGANGKVNSLYVSEKQDIISRSDFLLIQLEIPMEAVIQAADIAVKNGTKVILDPAPAADVPDSLLCNVDIITPNETEAEVLTGIKPETDADFRKAGEKLIERGAKNAVMKAGARGAYIYTNGELIHIDGFKVEVKDTTAAGDTFNAGLAYALGKGLLMREAVRFANAAAAISTTKQGAQSGMPVIAEVKTLLN</sequence>
<comment type="caution">
    <text evidence="12">Lacks conserved residue(s) required for the propagation of feature annotation.</text>
</comment>
<evidence type="ECO:0000256" key="4">
    <source>
        <dbReference type="ARBA" id="ARBA00022679"/>
    </source>
</evidence>
<evidence type="ECO:0000256" key="2">
    <source>
        <dbReference type="ARBA" id="ARBA00012035"/>
    </source>
</evidence>
<evidence type="ECO:0000256" key="9">
    <source>
        <dbReference type="ARBA" id="ARBA00022842"/>
    </source>
</evidence>
<keyword evidence="5 12" id="KW-0479">Metal-binding</keyword>
<dbReference type="Proteomes" id="UP000002012">
    <property type="component" value="Chromosome"/>
</dbReference>
<feature type="binding site" evidence="12">
    <location>
        <begin position="250"/>
        <end position="251"/>
    </location>
    <ligand>
        <name>ATP</name>
        <dbReference type="ChEBI" id="CHEBI:30616"/>
    </ligand>
</feature>
<feature type="binding site" evidence="12">
    <location>
        <position position="284"/>
    </location>
    <ligand>
        <name>K(+)</name>
        <dbReference type="ChEBI" id="CHEBI:29103"/>
    </ligand>
</feature>
<comment type="catalytic activity">
    <reaction evidence="12">
        <text>D-ribose + ATP = D-ribose 5-phosphate + ADP + H(+)</text>
        <dbReference type="Rhea" id="RHEA:13697"/>
        <dbReference type="ChEBI" id="CHEBI:15378"/>
        <dbReference type="ChEBI" id="CHEBI:30616"/>
        <dbReference type="ChEBI" id="CHEBI:47013"/>
        <dbReference type="ChEBI" id="CHEBI:78346"/>
        <dbReference type="ChEBI" id="CHEBI:456216"/>
        <dbReference type="EC" id="2.7.1.15"/>
    </reaction>
</comment>
<dbReference type="HAMAP" id="MF_01987">
    <property type="entry name" value="Ribokinase"/>
    <property type="match status" value="1"/>
</dbReference>
<dbReference type="PROSITE" id="PS00583">
    <property type="entry name" value="PFKB_KINASES_1"/>
    <property type="match status" value="1"/>
</dbReference>
<comment type="pathway">
    <text evidence="12">Carbohydrate metabolism; D-ribose degradation; D-ribose 5-phosphate from beta-D-ribopyranose: step 2/2.</text>
</comment>
<dbReference type="RefSeq" id="WP_013009563.1">
    <property type="nucleotide sequence ID" value="NC_013943.1"/>
</dbReference>
<feature type="binding site" evidence="12">
    <location>
        <position position="281"/>
    </location>
    <ligand>
        <name>K(+)</name>
        <dbReference type="ChEBI" id="CHEBI:29103"/>
    </ligand>
</feature>
<dbReference type="PaxDb" id="522772-Dacet_0214"/>
<organism evidence="14 15">
    <name type="scientific">Denitrovibrio acetiphilus (strain DSM 12809 / NBRC 114555 / N2460)</name>
    <dbReference type="NCBI Taxonomy" id="522772"/>
    <lineage>
        <taxon>Bacteria</taxon>
        <taxon>Pseudomonadati</taxon>
        <taxon>Deferribacterota</taxon>
        <taxon>Deferribacteres</taxon>
        <taxon>Deferribacterales</taxon>
        <taxon>Geovibrionaceae</taxon>
        <taxon>Denitrovibrio</taxon>
    </lineage>
</organism>
<dbReference type="CDD" id="cd01174">
    <property type="entry name" value="ribokinase"/>
    <property type="match status" value="1"/>
</dbReference>
<accession>D4H241</accession>
<dbReference type="InParanoid" id="D4H241"/>
<dbReference type="FunCoup" id="D4H241">
    <property type="interactions" value="391"/>
</dbReference>
<feature type="binding site" evidence="12">
    <location>
        <position position="183"/>
    </location>
    <ligand>
        <name>ATP</name>
        <dbReference type="ChEBI" id="CHEBI:30616"/>
    </ligand>
</feature>
<reference evidence="14 15" key="1">
    <citation type="journal article" date="2010" name="Stand. Genomic Sci.">
        <title>Complete genome sequence of Denitrovibrio acetiphilus type strain (N2460).</title>
        <authorList>
            <person name="Kiss H."/>
            <person name="Lang E."/>
            <person name="Lapidus A."/>
            <person name="Copeland A."/>
            <person name="Nolan M."/>
            <person name="Glavina Del Rio T."/>
            <person name="Chen F."/>
            <person name="Lucas S."/>
            <person name="Tice H."/>
            <person name="Cheng J.F."/>
            <person name="Han C."/>
            <person name="Goodwin L."/>
            <person name="Pitluck S."/>
            <person name="Liolios K."/>
            <person name="Pati A."/>
            <person name="Ivanova N."/>
            <person name="Mavromatis K."/>
            <person name="Chen A."/>
            <person name="Palaniappan K."/>
            <person name="Land M."/>
            <person name="Hauser L."/>
            <person name="Chang Y.J."/>
            <person name="Jeffries C.D."/>
            <person name="Detter J.C."/>
            <person name="Brettin T."/>
            <person name="Spring S."/>
            <person name="Rohde M."/>
            <person name="Goker M."/>
            <person name="Woyke T."/>
            <person name="Bristow J."/>
            <person name="Eisen J.A."/>
            <person name="Markowitz V."/>
            <person name="Hugenholtz P."/>
            <person name="Kyrpides N.C."/>
            <person name="Klenk H.P."/>
        </authorList>
    </citation>
    <scope>NUCLEOTIDE SEQUENCE [LARGE SCALE GENOMIC DNA]</scope>
    <source>
        <strain evidence="15">DSM 12809 / NBRC 114555 / N2460</strain>
    </source>
</reference>
<feature type="binding site" evidence="12">
    <location>
        <begin position="219"/>
        <end position="224"/>
    </location>
    <ligand>
        <name>ATP</name>
        <dbReference type="ChEBI" id="CHEBI:30616"/>
    </ligand>
</feature>
<evidence type="ECO:0000256" key="5">
    <source>
        <dbReference type="ARBA" id="ARBA00022723"/>
    </source>
</evidence>
<dbReference type="Gene3D" id="3.40.1190.20">
    <property type="match status" value="1"/>
</dbReference>
<keyword evidence="15" id="KW-1185">Reference proteome</keyword>
<keyword evidence="7 12" id="KW-0418">Kinase</keyword>